<evidence type="ECO:0000313" key="5">
    <source>
        <dbReference type="EMBL" id="UOO92936.1"/>
    </source>
</evidence>
<name>A0ABY4EB08_VITST</name>
<dbReference type="CDD" id="cd24146">
    <property type="entry name" value="nat-AmDH_N_like"/>
    <property type="match status" value="1"/>
</dbReference>
<evidence type="ECO:0000256" key="2">
    <source>
        <dbReference type="ARBA" id="ARBA00023002"/>
    </source>
</evidence>
<keyword evidence="1" id="KW-0521">NADP</keyword>
<dbReference type="Gene3D" id="3.40.50.720">
    <property type="entry name" value="NAD(P)-binding Rossmann-like Domain"/>
    <property type="match status" value="1"/>
</dbReference>
<accession>A0ABY4EB08</accession>
<organism evidence="5 6">
    <name type="scientific">Vitreoscilla stercoraria</name>
    <dbReference type="NCBI Taxonomy" id="61"/>
    <lineage>
        <taxon>Bacteria</taxon>
        <taxon>Pseudomonadati</taxon>
        <taxon>Pseudomonadota</taxon>
        <taxon>Betaproteobacteria</taxon>
        <taxon>Neisseriales</taxon>
        <taxon>Neisseriaceae</taxon>
        <taxon>Vitreoscilla</taxon>
    </lineage>
</organism>
<gene>
    <name evidence="5" type="ORF">LVJ81_02535</name>
</gene>
<dbReference type="Pfam" id="PF01113">
    <property type="entry name" value="DapB_N"/>
    <property type="match status" value="1"/>
</dbReference>
<dbReference type="InterPro" id="IPR045760">
    <property type="entry name" value="DAP_DH_C"/>
</dbReference>
<reference evidence="5" key="2">
    <citation type="journal article" date="2022" name="Res Sq">
        <title>Evolution of multicellular longitudinally dividing oral cavity symbionts (Neisseriaceae).</title>
        <authorList>
            <person name="Nyongesa S."/>
            <person name="Weber P."/>
            <person name="Bernet E."/>
            <person name="Pullido F."/>
            <person name="Nieckarz M."/>
            <person name="Delaby M."/>
            <person name="Nieves C."/>
            <person name="Viehboeck T."/>
            <person name="Krause N."/>
            <person name="Rivera-Millot A."/>
            <person name="Nakamura A."/>
            <person name="Vischer N."/>
            <person name="VanNieuwenhze M."/>
            <person name="Brun Y."/>
            <person name="Cava F."/>
            <person name="Bulgheresi S."/>
            <person name="Veyrier F."/>
        </authorList>
    </citation>
    <scope>NUCLEOTIDE SEQUENCE</scope>
    <source>
        <strain evidence="5">SAG 1488-6</strain>
    </source>
</reference>
<dbReference type="InterPro" id="IPR036291">
    <property type="entry name" value="NAD(P)-bd_dom_sf"/>
</dbReference>
<dbReference type="RefSeq" id="WP_026353516.1">
    <property type="nucleotide sequence ID" value="NZ_CP091512.1"/>
</dbReference>
<dbReference type="EMBL" id="CP091512">
    <property type="protein sequence ID" value="UOO92936.1"/>
    <property type="molecule type" value="Genomic_DNA"/>
</dbReference>
<feature type="domain" description="Dihydrodipicolinate reductase N-terminal" evidence="3">
    <location>
        <begin position="6"/>
        <end position="103"/>
    </location>
</feature>
<dbReference type="Proteomes" id="UP000832034">
    <property type="component" value="Chromosome"/>
</dbReference>
<evidence type="ECO:0000313" key="6">
    <source>
        <dbReference type="Proteomes" id="UP000832034"/>
    </source>
</evidence>
<protein>
    <submittedName>
        <fullName evidence="5">Dihydrodipicolinate reductase</fullName>
    </submittedName>
</protein>
<dbReference type="InterPro" id="IPR000846">
    <property type="entry name" value="DapB_N"/>
</dbReference>
<evidence type="ECO:0000259" key="4">
    <source>
        <dbReference type="Pfam" id="PF19328"/>
    </source>
</evidence>
<proteinExistence type="predicted"/>
<reference evidence="5" key="1">
    <citation type="submission" date="2021-12" db="EMBL/GenBank/DDBJ databases">
        <authorList>
            <person name="Veyrier F.J."/>
        </authorList>
    </citation>
    <scope>NUCLEOTIDE SEQUENCE</scope>
    <source>
        <strain evidence="5">SAG 1488-6</strain>
    </source>
</reference>
<dbReference type="SUPFAM" id="SSF51735">
    <property type="entry name" value="NAD(P)-binding Rossmann-fold domains"/>
    <property type="match status" value="1"/>
</dbReference>
<evidence type="ECO:0000259" key="3">
    <source>
        <dbReference type="Pfam" id="PF01113"/>
    </source>
</evidence>
<keyword evidence="2" id="KW-0560">Oxidoreductase</keyword>
<evidence type="ECO:0000256" key="1">
    <source>
        <dbReference type="ARBA" id="ARBA00022857"/>
    </source>
</evidence>
<feature type="domain" description="2,4-diaminopentanoate dehydrogenase C-terminal" evidence="4">
    <location>
        <begin position="148"/>
        <end position="328"/>
    </location>
</feature>
<keyword evidence="6" id="KW-1185">Reference proteome</keyword>
<dbReference type="Pfam" id="PF19328">
    <property type="entry name" value="DAP_DH_C"/>
    <property type="match status" value="1"/>
</dbReference>
<sequence length="343" mass="37126">MVNEKVRVVLYGCGKMAKVMAKYLHDHGAEIVGAIGRNAKVVGKDVGEFAELGFKTGVIVSNNADEVLDASDAHIAIVAIASYMEDCTEFFEKCLSRGINVVTTSEEAIYPWNTAPAIANRLDRLGKDYDATLTGSGMQDIYWIHMPVLVAAGVNKITKIQGSASYNVEDYGLALAEAHGAGYDLDKFETEIAQAESLPSYMWNAAEAICARMNWTIASISQKNVAITLDEPIESSTLGRTIEVGQAIGMSAVTTIHTHQGIELEVQCIGKVYKPGEGDLCEWKFTGEPDMHFQVHNPDTVALTCASVVNRIPSVLTAPAGLVTVDKLDGISYLTYPMHLYVN</sequence>